<dbReference type="EMBL" id="CAMGYJ010000007">
    <property type="protein sequence ID" value="CAI0447149.1"/>
    <property type="molecule type" value="Genomic_DNA"/>
</dbReference>
<evidence type="ECO:0000256" key="1">
    <source>
        <dbReference type="SAM" id="MobiDB-lite"/>
    </source>
</evidence>
<organism evidence="2 3">
    <name type="scientific">Linum tenue</name>
    <dbReference type="NCBI Taxonomy" id="586396"/>
    <lineage>
        <taxon>Eukaryota</taxon>
        <taxon>Viridiplantae</taxon>
        <taxon>Streptophyta</taxon>
        <taxon>Embryophyta</taxon>
        <taxon>Tracheophyta</taxon>
        <taxon>Spermatophyta</taxon>
        <taxon>Magnoliopsida</taxon>
        <taxon>eudicotyledons</taxon>
        <taxon>Gunneridae</taxon>
        <taxon>Pentapetalae</taxon>
        <taxon>rosids</taxon>
        <taxon>fabids</taxon>
        <taxon>Malpighiales</taxon>
        <taxon>Linaceae</taxon>
        <taxon>Linum</taxon>
    </lineage>
</organism>
<comment type="caution">
    <text evidence="2">The sequence shown here is derived from an EMBL/GenBank/DDBJ whole genome shotgun (WGS) entry which is preliminary data.</text>
</comment>
<keyword evidence="3" id="KW-1185">Reference proteome</keyword>
<accession>A0AAV0MM22</accession>
<feature type="region of interest" description="Disordered" evidence="1">
    <location>
        <begin position="34"/>
        <end position="71"/>
    </location>
</feature>
<sequence>MVGSKKELTSYEEIRRQRVEENKKRMEALNLLKLAKHLRPQSNPSAKPSPAKPRPRRPAVLAPARRSARIADNPTVSYKERPVEPLMEARRFGTRRSSRIADKPAVSYKEVSATPSLSVSTLFKIRASDRYTLKLLSGFSGRDQWSQYGKQEGPLATNVKMEATQKRKTKMRRTTKNIRRESRTRQKTRRTKTRTRKTMIRMTLGGVPNESEQVEGSIQFGAENEDFVLGTGNSRHPFCAVEKVAFPR</sequence>
<feature type="region of interest" description="Disordered" evidence="1">
    <location>
        <begin position="171"/>
        <end position="195"/>
    </location>
</feature>
<reference evidence="2" key="1">
    <citation type="submission" date="2022-08" db="EMBL/GenBank/DDBJ databases">
        <authorList>
            <person name="Gutierrez-Valencia J."/>
        </authorList>
    </citation>
    <scope>NUCLEOTIDE SEQUENCE</scope>
</reference>
<feature type="compositionally biased region" description="Basic residues" evidence="1">
    <location>
        <begin position="185"/>
        <end position="195"/>
    </location>
</feature>
<name>A0AAV0MM22_9ROSI</name>
<dbReference type="Proteomes" id="UP001154282">
    <property type="component" value="Unassembled WGS sequence"/>
</dbReference>
<dbReference type="AlphaFoldDB" id="A0AAV0MM22"/>
<proteinExistence type="predicted"/>
<gene>
    <name evidence="2" type="ORF">LITE_LOCUS29299</name>
</gene>
<protein>
    <submittedName>
        <fullName evidence="2">Uncharacterized protein</fullName>
    </submittedName>
</protein>
<evidence type="ECO:0000313" key="3">
    <source>
        <dbReference type="Proteomes" id="UP001154282"/>
    </source>
</evidence>
<evidence type="ECO:0000313" key="2">
    <source>
        <dbReference type="EMBL" id="CAI0447149.1"/>
    </source>
</evidence>